<feature type="chain" id="PRO_5019728889" description="GxGYxYP putative glycoside hydrolase N-terminal domain-containing protein" evidence="1">
    <location>
        <begin position="36"/>
        <end position="692"/>
    </location>
</feature>
<evidence type="ECO:0000259" key="4">
    <source>
        <dbReference type="Pfam" id="PF20957"/>
    </source>
</evidence>
<evidence type="ECO:0000256" key="1">
    <source>
        <dbReference type="SAM" id="SignalP"/>
    </source>
</evidence>
<feature type="domain" description="GxGYxYP putative glycoside hydrolase first N-terminal" evidence="3">
    <location>
        <begin position="63"/>
        <end position="130"/>
    </location>
</feature>
<protein>
    <recommendedName>
        <fullName evidence="7">GxGYxYP putative glycoside hydrolase N-terminal domain-containing protein</fullName>
    </recommendedName>
</protein>
<dbReference type="Pfam" id="PF20957">
    <property type="entry name" value="GxGYxYP_N_2nd"/>
    <property type="match status" value="1"/>
</dbReference>
<dbReference type="InterPro" id="IPR032626">
    <property type="entry name" value="GxGYxYP_N_1st"/>
</dbReference>
<dbReference type="AlphaFoldDB" id="A0A455SEH8"/>
<dbReference type="InterPro" id="IPR038410">
    <property type="entry name" value="GxGYxYP_C_sf"/>
</dbReference>
<dbReference type="Gene3D" id="3.20.20.490">
    <property type="entry name" value="GxGYxYP glycoside hydrolase, C-terminal domain"/>
    <property type="match status" value="1"/>
</dbReference>
<evidence type="ECO:0008006" key="7">
    <source>
        <dbReference type="Google" id="ProtNLM"/>
    </source>
</evidence>
<dbReference type="PANTHER" id="PTHR37321:SF1">
    <property type="entry name" value="EXPORTED PROTEIN"/>
    <property type="match status" value="1"/>
</dbReference>
<accession>A0A455SEH8</accession>
<dbReference type="Pfam" id="PF20958">
    <property type="entry name" value="GxGYxYP_N_3rd"/>
    <property type="match status" value="1"/>
</dbReference>
<dbReference type="Pfam" id="PF14323">
    <property type="entry name" value="GxGYxYP_C"/>
    <property type="match status" value="1"/>
</dbReference>
<evidence type="ECO:0000259" key="2">
    <source>
        <dbReference type="Pfam" id="PF14323"/>
    </source>
</evidence>
<evidence type="ECO:0000313" key="6">
    <source>
        <dbReference type="EMBL" id="BBH86877.1"/>
    </source>
</evidence>
<proteinExistence type="predicted"/>
<reference evidence="6" key="1">
    <citation type="submission" date="2018-12" db="EMBL/GenBank/DDBJ databases">
        <title>Novel natural products biosynthetic potential of the class Ktedonobacteria.</title>
        <authorList>
            <person name="Zheng Y."/>
            <person name="Saitou A."/>
            <person name="Wang C.M."/>
            <person name="Toyoda A."/>
            <person name="Minakuchi Y."/>
            <person name="Sekiguchi Y."/>
            <person name="Ueda K."/>
            <person name="Takano H."/>
            <person name="Sakai Y."/>
            <person name="Yokota A."/>
            <person name="Yabe S."/>
        </authorList>
    </citation>
    <scope>NUCLEOTIDE SEQUENCE</scope>
    <source>
        <strain evidence="6">COM3</strain>
    </source>
</reference>
<dbReference type="PANTHER" id="PTHR37321">
    <property type="entry name" value="EXPORTED PROTEIN-RELATED"/>
    <property type="match status" value="1"/>
</dbReference>
<evidence type="ECO:0000259" key="5">
    <source>
        <dbReference type="Pfam" id="PF20958"/>
    </source>
</evidence>
<dbReference type="Pfam" id="PF16216">
    <property type="entry name" value="GxGYxYP_N"/>
    <property type="match status" value="1"/>
</dbReference>
<name>A0A455SEH8_9CHLR</name>
<feature type="domain" description="GxGYxYP putative glycoside hydrolase third N-terminal" evidence="5">
    <location>
        <begin position="370"/>
        <end position="447"/>
    </location>
</feature>
<organism evidence="6">
    <name type="scientific">Thermosporothrix sp. COM3</name>
    <dbReference type="NCBI Taxonomy" id="2490863"/>
    <lineage>
        <taxon>Bacteria</taxon>
        <taxon>Bacillati</taxon>
        <taxon>Chloroflexota</taxon>
        <taxon>Ktedonobacteria</taxon>
        <taxon>Ktedonobacterales</taxon>
        <taxon>Thermosporotrichaceae</taxon>
        <taxon>Thermosporothrix</taxon>
    </lineage>
</organism>
<gene>
    <name evidence="6" type="ORF">KTC_16280</name>
</gene>
<feature type="domain" description="GxGYxYP putative glycoside hydrolase second N-terminal" evidence="4">
    <location>
        <begin position="133"/>
        <end position="204"/>
    </location>
</feature>
<feature type="domain" description="GxGYxYP putative glycoside hydrolase C-terminal" evidence="2">
    <location>
        <begin position="465"/>
        <end position="682"/>
    </location>
</feature>
<evidence type="ECO:0000259" key="3">
    <source>
        <dbReference type="Pfam" id="PF16216"/>
    </source>
</evidence>
<dbReference type="InterPro" id="IPR048309">
    <property type="entry name" value="GxGYxYP_N_3rd"/>
</dbReference>
<sequence length="692" mass="77637">MVHTVWKRPKVSLCIVSLLTLCTLMSIIHTPTAFASPAAPDANQKGISWPAGQQLPTFARPGHLDVIDMGEQSAEMQLTLATLEGNINRERPRIYLIEHNAREGATTWLEKSKLPLTTYTDPWKLISKYTHEIRGIIIYDPDTPDTINAATTLAGIKTGIVVHPDMVAKLTAAPYKLPILEDLRGRFKTRLEVVNWEIANLWPQANHRLLFGLAPTAASSIPEDNWKHFQVVAEETNEITNGSNHKVYDIDLSNFLGNESIYVRLQDSFPQGGWGPSVHEVTVKADGQVIAHFIPCSDDEEQYVFDHDSSSCSYGPTDQHRFADGTSYFVYRFTPPADTRQLTISLDMWNEYKISATGIKPEHTSDIGKPFGNLRDYVVANRAMVFWLSANRPSEARLFEQIASQVQPGTPYLGWFDSEPDGVRMLSRHGIYTLAADWFTNLTVHSGIPRANQPPATPATPNLENKIYLTYVASDGDNLQYNEHHMYELWNDPNRGKVPLNWTISPLLRDASPLILNYYQTTATPNDQLIAGPSGMGYFNPSEWPKSNLAVYFEHSRRYLKELGITTVDVLDTQYSPSDAIARAYKDYMNPPGVFYNYDSHGKTSTVAGLPVSLRVHEVNVDRTIEAIKQDSANWDGTSPLFISVQLSAWDTIPARDALKITQALGANYVAVRGDHFFQLYRQANGLPQYHP</sequence>
<feature type="signal peptide" evidence="1">
    <location>
        <begin position="1"/>
        <end position="35"/>
    </location>
</feature>
<keyword evidence="1" id="KW-0732">Signal</keyword>
<dbReference type="EMBL" id="AP019376">
    <property type="protein sequence ID" value="BBH86877.1"/>
    <property type="molecule type" value="Genomic_DNA"/>
</dbReference>
<dbReference type="InterPro" id="IPR048310">
    <property type="entry name" value="GxGYxYP_N_2nd"/>
</dbReference>
<dbReference type="InterPro" id="IPR025832">
    <property type="entry name" value="GxGYxYP_C"/>
</dbReference>